<name>A9WRD4_RENSM</name>
<comment type="catalytic activity">
    <reaction evidence="10">
        <text>adenosine + phosphate = alpha-D-ribose 1-phosphate + adenine</text>
        <dbReference type="Rhea" id="RHEA:27642"/>
        <dbReference type="ChEBI" id="CHEBI:16335"/>
        <dbReference type="ChEBI" id="CHEBI:16708"/>
        <dbReference type="ChEBI" id="CHEBI:43474"/>
        <dbReference type="ChEBI" id="CHEBI:57720"/>
        <dbReference type="EC" id="2.4.2.1"/>
    </reaction>
    <physiologicalReaction direction="left-to-right" evidence="10">
        <dbReference type="Rhea" id="RHEA:27643"/>
    </physiologicalReaction>
</comment>
<comment type="function">
    <text evidence="2">Purine nucleoside enzyme that catalyzes the phosphorolysis of adenosine and inosine nucleosides, yielding D-ribose 1-phosphate and the respective free bases, adenine and hypoxanthine. Also catalyzes the phosphorolysis of S-methyl-5'-thioadenosine into adenine and S-methyl-5-thio-alpha-D-ribose 1-phosphate. Also has adenosine deaminase activity.</text>
</comment>
<keyword evidence="5" id="KW-0479">Metal-binding</keyword>
<accession>A9WRD4</accession>
<dbReference type="CDD" id="cd16833">
    <property type="entry name" value="YfiH"/>
    <property type="match status" value="1"/>
</dbReference>
<evidence type="ECO:0000256" key="3">
    <source>
        <dbReference type="ARBA" id="ARBA00007353"/>
    </source>
</evidence>
<comment type="catalytic activity">
    <reaction evidence="9">
        <text>adenosine + H2O + H(+) = inosine + NH4(+)</text>
        <dbReference type="Rhea" id="RHEA:24408"/>
        <dbReference type="ChEBI" id="CHEBI:15377"/>
        <dbReference type="ChEBI" id="CHEBI:15378"/>
        <dbReference type="ChEBI" id="CHEBI:16335"/>
        <dbReference type="ChEBI" id="CHEBI:17596"/>
        <dbReference type="ChEBI" id="CHEBI:28938"/>
        <dbReference type="EC" id="3.5.4.4"/>
    </reaction>
    <physiologicalReaction direction="left-to-right" evidence="9">
        <dbReference type="Rhea" id="RHEA:24409"/>
    </physiologicalReaction>
</comment>
<dbReference type="InterPro" id="IPR003730">
    <property type="entry name" value="Cu_polyphenol_OxRdtase"/>
</dbReference>
<dbReference type="HOGENOM" id="CLU_065784_3_1_11"/>
<evidence type="ECO:0000256" key="10">
    <source>
        <dbReference type="ARBA" id="ARBA00048968"/>
    </source>
</evidence>
<evidence type="ECO:0000256" key="7">
    <source>
        <dbReference type="ARBA" id="ARBA00022833"/>
    </source>
</evidence>
<evidence type="ECO:0000256" key="8">
    <source>
        <dbReference type="ARBA" id="ARBA00023008"/>
    </source>
</evidence>
<evidence type="ECO:0000256" key="9">
    <source>
        <dbReference type="ARBA" id="ARBA00047989"/>
    </source>
</evidence>
<evidence type="ECO:0000256" key="6">
    <source>
        <dbReference type="ARBA" id="ARBA00022801"/>
    </source>
</evidence>
<comment type="similarity">
    <text evidence="3">Belongs to the purine nucleoside phosphorylase YfiH/LACC1 family.</text>
</comment>
<keyword evidence="8" id="KW-0186">Copper</keyword>
<proteinExistence type="inferred from homology"/>
<dbReference type="InterPro" id="IPR038371">
    <property type="entry name" value="Cu_polyphenol_OxRdtase_sf"/>
</dbReference>
<dbReference type="Pfam" id="PF02578">
    <property type="entry name" value="Cu-oxidase_4"/>
    <property type="match status" value="1"/>
</dbReference>
<dbReference type="InterPro" id="IPR011324">
    <property type="entry name" value="Cytotoxic_necrot_fac-like_cat"/>
</dbReference>
<dbReference type="Gene3D" id="3.60.140.10">
    <property type="entry name" value="CNF1/YfiH-like putative cysteine hydrolases"/>
    <property type="match status" value="1"/>
</dbReference>
<dbReference type="PANTHER" id="PTHR30616">
    <property type="entry name" value="UNCHARACTERIZED PROTEIN YFIH"/>
    <property type="match status" value="1"/>
</dbReference>
<comment type="catalytic activity">
    <reaction evidence="1">
        <text>inosine + phosphate = alpha-D-ribose 1-phosphate + hypoxanthine</text>
        <dbReference type="Rhea" id="RHEA:27646"/>
        <dbReference type="ChEBI" id="CHEBI:17368"/>
        <dbReference type="ChEBI" id="CHEBI:17596"/>
        <dbReference type="ChEBI" id="CHEBI:43474"/>
        <dbReference type="ChEBI" id="CHEBI:57720"/>
        <dbReference type="EC" id="2.4.2.1"/>
    </reaction>
    <physiologicalReaction direction="left-to-right" evidence="1">
        <dbReference type="Rhea" id="RHEA:27647"/>
    </physiologicalReaction>
</comment>
<dbReference type="SUPFAM" id="SSF64438">
    <property type="entry name" value="CNF1/YfiH-like putative cysteine hydrolases"/>
    <property type="match status" value="1"/>
</dbReference>
<evidence type="ECO:0000313" key="12">
    <source>
        <dbReference type="EMBL" id="ABY24216.1"/>
    </source>
</evidence>
<dbReference type="GO" id="GO:0005507">
    <property type="term" value="F:copper ion binding"/>
    <property type="evidence" value="ECO:0007669"/>
    <property type="project" value="TreeGrafter"/>
</dbReference>
<dbReference type="GO" id="GO:0017061">
    <property type="term" value="F:S-methyl-5-thioadenosine phosphorylase activity"/>
    <property type="evidence" value="ECO:0007669"/>
    <property type="project" value="UniProtKB-EC"/>
</dbReference>
<dbReference type="Proteomes" id="UP000002007">
    <property type="component" value="Chromosome"/>
</dbReference>
<keyword evidence="7" id="KW-0862">Zinc</keyword>
<evidence type="ECO:0000256" key="5">
    <source>
        <dbReference type="ARBA" id="ARBA00022723"/>
    </source>
</evidence>
<dbReference type="STRING" id="288705.RSal33209_2490"/>
<evidence type="ECO:0000313" key="13">
    <source>
        <dbReference type="Proteomes" id="UP000002007"/>
    </source>
</evidence>
<reference evidence="13" key="1">
    <citation type="journal article" date="2008" name="J. Bacteriol.">
        <title>Genome sequence of the fish pathogen Renibacterium salmoninarum suggests reductive evolution away from an environmental Arthrobacter ancestor.</title>
        <authorList>
            <person name="Wiens G.D."/>
            <person name="Rockey D.D."/>
            <person name="Wu Z."/>
            <person name="Chang J."/>
            <person name="Levy R."/>
            <person name="Crane S."/>
            <person name="Chen D.S."/>
            <person name="Capri G.R."/>
            <person name="Burnett J.R."/>
            <person name="Sudheesh P.S."/>
            <person name="Schipma M.J."/>
            <person name="Burd H."/>
            <person name="Bhattacharyya A."/>
            <person name="Rhodes L.D."/>
            <person name="Kaul R."/>
            <person name="Strom M.S."/>
        </authorList>
    </citation>
    <scope>NUCLEOTIDE SEQUENCE [LARGE SCALE GENOMIC DNA]</scope>
    <source>
        <strain evidence="13">ATCC 33209 / DSM 20767 / JCM 11484 / NBRC 15589 / NCIMB 2235</strain>
    </source>
</reference>
<protein>
    <submittedName>
        <fullName evidence="12">Hypothetical cytosolic protein</fullName>
    </submittedName>
</protein>
<organism evidence="12 13">
    <name type="scientific">Renibacterium salmoninarum (strain ATCC 33209 / DSM 20767 / JCM 11484 / NBRC 15589 / NCIMB 2235)</name>
    <dbReference type="NCBI Taxonomy" id="288705"/>
    <lineage>
        <taxon>Bacteria</taxon>
        <taxon>Bacillati</taxon>
        <taxon>Actinomycetota</taxon>
        <taxon>Actinomycetes</taxon>
        <taxon>Micrococcales</taxon>
        <taxon>Micrococcaceae</taxon>
        <taxon>Renibacterium</taxon>
    </lineage>
</organism>
<keyword evidence="6" id="KW-0378">Hydrolase</keyword>
<dbReference type="KEGG" id="rsa:RSal33209_2490"/>
<evidence type="ECO:0000256" key="11">
    <source>
        <dbReference type="ARBA" id="ARBA00049893"/>
    </source>
</evidence>
<dbReference type="AlphaFoldDB" id="A9WRD4"/>
<keyword evidence="13" id="KW-1185">Reference proteome</keyword>
<evidence type="ECO:0000256" key="2">
    <source>
        <dbReference type="ARBA" id="ARBA00003215"/>
    </source>
</evidence>
<comment type="catalytic activity">
    <reaction evidence="11">
        <text>S-methyl-5'-thioadenosine + phosphate = 5-(methylsulfanyl)-alpha-D-ribose 1-phosphate + adenine</text>
        <dbReference type="Rhea" id="RHEA:11852"/>
        <dbReference type="ChEBI" id="CHEBI:16708"/>
        <dbReference type="ChEBI" id="CHEBI:17509"/>
        <dbReference type="ChEBI" id="CHEBI:43474"/>
        <dbReference type="ChEBI" id="CHEBI:58533"/>
        <dbReference type="EC" id="2.4.2.28"/>
    </reaction>
    <physiologicalReaction direction="left-to-right" evidence="11">
        <dbReference type="Rhea" id="RHEA:11853"/>
    </physiologicalReaction>
</comment>
<dbReference type="EMBL" id="CP000910">
    <property type="protein sequence ID" value="ABY24216.1"/>
    <property type="molecule type" value="Genomic_DNA"/>
</dbReference>
<evidence type="ECO:0000256" key="1">
    <source>
        <dbReference type="ARBA" id="ARBA00000553"/>
    </source>
</evidence>
<dbReference type="eggNOG" id="COG1496">
    <property type="taxonomic scope" value="Bacteria"/>
</dbReference>
<keyword evidence="4" id="KW-0808">Transferase</keyword>
<gene>
    <name evidence="12" type="ordered locus">RSal33209_2490</name>
</gene>
<dbReference type="PANTHER" id="PTHR30616:SF2">
    <property type="entry name" value="PURINE NUCLEOSIDE PHOSPHORYLASE LACC1"/>
    <property type="match status" value="1"/>
</dbReference>
<sequence length="231" mass="24483">MFFWRREVRPGWSVAFTDISAGSMSTSVPEGSAGITHRAAVRGELGLDQDFQFMHQVHGSKVVELDEHSAQPEADGLISSSLPLAVLVADCAAVLLLADTEDGKGLAAAVHAGRKGLGANIVAAAAQALGERGGSNIAAWVGPAICGECYEVPEAMRAEMAADFPAAFAQTSWGTPSIDLRAGIMSQLRHLDVEVNNIAVCTLQEPRLFSHRRAEPIGRFAGLLYRTNQTS</sequence>
<evidence type="ECO:0000256" key="4">
    <source>
        <dbReference type="ARBA" id="ARBA00022679"/>
    </source>
</evidence>
<dbReference type="GO" id="GO:0016787">
    <property type="term" value="F:hydrolase activity"/>
    <property type="evidence" value="ECO:0007669"/>
    <property type="project" value="UniProtKB-KW"/>
</dbReference>